<feature type="transmembrane region" description="Helical" evidence="1">
    <location>
        <begin position="238"/>
        <end position="262"/>
    </location>
</feature>
<dbReference type="EMBL" id="CP032096">
    <property type="protein sequence ID" value="QBZ83091.1"/>
    <property type="molecule type" value="Genomic_DNA"/>
</dbReference>
<proteinExistence type="predicted"/>
<dbReference type="Pfam" id="PF13194">
    <property type="entry name" value="DUF4010"/>
    <property type="match status" value="1"/>
</dbReference>
<evidence type="ECO:0000256" key="1">
    <source>
        <dbReference type="SAM" id="Phobius"/>
    </source>
</evidence>
<feature type="transmembrane region" description="Helical" evidence="1">
    <location>
        <begin position="396"/>
        <end position="419"/>
    </location>
</feature>
<feature type="transmembrane region" description="Helical" evidence="1">
    <location>
        <begin position="39"/>
        <end position="57"/>
    </location>
</feature>
<protein>
    <submittedName>
        <fullName evidence="4">Membrane protein</fullName>
    </submittedName>
</protein>
<dbReference type="AlphaFoldDB" id="A0A4P7NZ43"/>
<gene>
    <name evidence="4" type="ORF">GHNINEIG_01132</name>
</gene>
<dbReference type="Pfam" id="PF02308">
    <property type="entry name" value="MgtC"/>
    <property type="match status" value="1"/>
</dbReference>
<feature type="transmembrane region" description="Helical" evidence="1">
    <location>
        <begin position="308"/>
        <end position="328"/>
    </location>
</feature>
<feature type="transmembrane region" description="Helical" evidence="1">
    <location>
        <begin position="335"/>
        <end position="357"/>
    </location>
</feature>
<feature type="transmembrane region" description="Helical" evidence="1">
    <location>
        <begin position="206"/>
        <end position="226"/>
    </location>
</feature>
<evidence type="ECO:0000313" key="4">
    <source>
        <dbReference type="EMBL" id="QBZ83091.1"/>
    </source>
</evidence>
<keyword evidence="5" id="KW-1185">Reference proteome</keyword>
<feature type="transmembrane region" description="Helical" evidence="1">
    <location>
        <begin position="146"/>
        <end position="164"/>
    </location>
</feature>
<name>A0A4P7NZ43_9GAMM</name>
<organism evidence="4 5">
    <name type="scientific">Hydrogenovibrio crunogenus</name>
    <dbReference type="NCBI Taxonomy" id="39765"/>
    <lineage>
        <taxon>Bacteria</taxon>
        <taxon>Pseudomonadati</taxon>
        <taxon>Pseudomonadota</taxon>
        <taxon>Gammaproteobacteria</taxon>
        <taxon>Thiotrichales</taxon>
        <taxon>Piscirickettsiaceae</taxon>
        <taxon>Hydrogenovibrio</taxon>
    </lineage>
</organism>
<dbReference type="PANTHER" id="PTHR39084">
    <property type="entry name" value="MEMBRANE PROTEIN-RELATED"/>
    <property type="match status" value="1"/>
</dbReference>
<feature type="transmembrane region" description="Helical" evidence="1">
    <location>
        <begin position="115"/>
        <end position="134"/>
    </location>
</feature>
<dbReference type="InterPro" id="IPR025105">
    <property type="entry name" value="DUF4010"/>
</dbReference>
<dbReference type="InterPro" id="IPR049177">
    <property type="entry name" value="MgtC_SapB_SrpB_YhiD_N"/>
</dbReference>
<dbReference type="RefSeq" id="WP_135795742.1">
    <property type="nucleotide sequence ID" value="NZ_CP032096.1"/>
</dbReference>
<evidence type="ECO:0000259" key="3">
    <source>
        <dbReference type="Pfam" id="PF13194"/>
    </source>
</evidence>
<feature type="domain" description="DUF4010" evidence="3">
    <location>
        <begin position="184"/>
        <end position="392"/>
    </location>
</feature>
<accession>A0A4P7NZ43</accession>
<keyword evidence="1" id="KW-1133">Transmembrane helix</keyword>
<dbReference type="Proteomes" id="UP000296201">
    <property type="component" value="Chromosome"/>
</dbReference>
<feature type="transmembrane region" description="Helical" evidence="1">
    <location>
        <begin position="91"/>
        <end position="109"/>
    </location>
</feature>
<reference evidence="4 5" key="1">
    <citation type="submission" date="2018-08" db="EMBL/GenBank/DDBJ databases">
        <title>Horizontal acquisition of hydrogen conversion ability and other habitat adaptations in Hydrogenovibrio crunogenus strains.</title>
        <authorList>
            <person name="Gonnella G."/>
            <person name="Adam N."/>
            <person name="Perner M."/>
        </authorList>
    </citation>
    <scope>NUCLEOTIDE SEQUENCE [LARGE SCALE GENOMIC DNA]</scope>
    <source>
        <strain evidence="4 5">SP-41</strain>
    </source>
</reference>
<evidence type="ECO:0000313" key="5">
    <source>
        <dbReference type="Proteomes" id="UP000296201"/>
    </source>
</evidence>
<keyword evidence="1" id="KW-0812">Transmembrane</keyword>
<feature type="transmembrane region" description="Helical" evidence="1">
    <location>
        <begin position="363"/>
        <end position="384"/>
    </location>
</feature>
<feature type="transmembrane region" description="Helical" evidence="1">
    <location>
        <begin position="6"/>
        <end position="27"/>
    </location>
</feature>
<evidence type="ECO:0000259" key="2">
    <source>
        <dbReference type="Pfam" id="PF02308"/>
    </source>
</evidence>
<dbReference type="PANTHER" id="PTHR39084:SF1">
    <property type="entry name" value="DUF4010 DOMAIN-CONTAINING PROTEIN"/>
    <property type="match status" value="1"/>
</dbReference>
<feature type="transmembrane region" description="Helical" evidence="1">
    <location>
        <begin position="63"/>
        <end position="84"/>
    </location>
</feature>
<feature type="transmembrane region" description="Helical" evidence="1">
    <location>
        <begin position="269"/>
        <end position="288"/>
    </location>
</feature>
<sequence length="420" mass="44610">MNTSLELFYTLAVALSIGLLIGIERGWKKRESIEGTRIAGVRTFGLIGLLGGVTALLSQTFGALVFGTVFIGLTVILASAYIAALKQNQDLGITTLIAALLTFILGALAVMDQVILASTSAVVMTLLLGYKPILHRWVGALEKKELRAGLKLLLLTVVLLPILPNEGYGPWQTLNPYIIGWMIVLIALISFVGYFAIKIGGAKRGVVFTGVFGGLSASTAVTLRFSQLARKDANMRSMLSIGVLLACGTMLPRMMLVAGVFNLNLVNQLWLPATVMALLVYLPAILYWRTQTGKNIDTTSVLTNPLDLKVALAFGGILVLIMLLSAFLKQTYGDAGILSLAAASGVFDVDAITLSLARMSQDSLALNVTVTALVIAAVSNNLVKAMMASFIGGKEMAIKVGLPLAISSLGGGLTVWFFVW</sequence>
<keyword evidence="1" id="KW-0472">Membrane</keyword>
<feature type="domain" description="MgtC/SapB/SrpB/YhiD N-terminal" evidence="2">
    <location>
        <begin position="11"/>
        <end position="136"/>
    </location>
</feature>
<dbReference type="OrthoDB" id="9813718at2"/>
<feature type="transmembrane region" description="Helical" evidence="1">
    <location>
        <begin position="176"/>
        <end position="197"/>
    </location>
</feature>